<evidence type="ECO:0000259" key="1">
    <source>
        <dbReference type="PROSITE" id="PS51832"/>
    </source>
</evidence>
<dbReference type="PANTHER" id="PTHR45228">
    <property type="entry name" value="CYCLIC DI-GMP PHOSPHODIESTERASE TM_0186-RELATED"/>
    <property type="match status" value="1"/>
</dbReference>
<feature type="domain" description="HD-GYP" evidence="1">
    <location>
        <begin position="1"/>
        <end position="62"/>
    </location>
</feature>
<gene>
    <name evidence="2" type="ORF">GTOL_12854</name>
</gene>
<dbReference type="PANTHER" id="PTHR45228:SF1">
    <property type="entry name" value="CYCLIC DI-GMP PHOSPHODIESTERASE TM_0186"/>
    <property type="match status" value="1"/>
</dbReference>
<evidence type="ECO:0000313" key="3">
    <source>
        <dbReference type="Proteomes" id="UP000742786"/>
    </source>
</evidence>
<evidence type="ECO:0000313" key="2">
    <source>
        <dbReference type="EMBL" id="CAG4884970.1"/>
    </source>
</evidence>
<accession>A0A916J7N1</accession>
<dbReference type="GO" id="GO:0008081">
    <property type="term" value="F:phosphoric diester hydrolase activity"/>
    <property type="evidence" value="ECO:0007669"/>
    <property type="project" value="UniProtKB-ARBA"/>
</dbReference>
<name>A0A916J7N1_9PROT</name>
<protein>
    <recommendedName>
        <fullName evidence="1">HD-GYP domain-containing protein</fullName>
    </recommendedName>
</protein>
<comment type="caution">
    <text evidence="2">The sequence shown here is derived from an EMBL/GenBank/DDBJ whole genome shotgun (WGS) entry which is preliminary data.</text>
</comment>
<keyword evidence="3" id="KW-1185">Reference proteome</keyword>
<dbReference type="Proteomes" id="UP000742786">
    <property type="component" value="Unassembled WGS sequence"/>
</dbReference>
<dbReference type="AlphaFoldDB" id="A0A916J7N1"/>
<dbReference type="Pfam" id="PF13487">
    <property type="entry name" value="HD_5"/>
    <property type="match status" value="1"/>
</dbReference>
<proteinExistence type="predicted"/>
<dbReference type="InterPro" id="IPR003607">
    <property type="entry name" value="HD/PDEase_dom"/>
</dbReference>
<organism evidence="2 3">
    <name type="scientific">Georgfuchsia toluolica</name>
    <dbReference type="NCBI Taxonomy" id="424218"/>
    <lineage>
        <taxon>Bacteria</taxon>
        <taxon>Pseudomonadati</taxon>
        <taxon>Pseudomonadota</taxon>
        <taxon>Betaproteobacteria</taxon>
        <taxon>Nitrosomonadales</taxon>
        <taxon>Sterolibacteriaceae</taxon>
        <taxon>Georgfuchsia</taxon>
    </lineage>
</organism>
<dbReference type="Gene3D" id="1.10.3210.10">
    <property type="entry name" value="Hypothetical protein af1432"/>
    <property type="match status" value="1"/>
</dbReference>
<dbReference type="InterPro" id="IPR052020">
    <property type="entry name" value="Cyclic_di-GMP/3'3'-cGAMP_PDE"/>
</dbReference>
<dbReference type="InterPro" id="IPR037522">
    <property type="entry name" value="HD_GYP_dom"/>
</dbReference>
<dbReference type="EMBL" id="CAJQUM010000001">
    <property type="protein sequence ID" value="CAG4884970.1"/>
    <property type="molecule type" value="Genomic_DNA"/>
</dbReference>
<dbReference type="CDD" id="cd00077">
    <property type="entry name" value="HDc"/>
    <property type="match status" value="1"/>
</dbReference>
<dbReference type="PROSITE" id="PS51832">
    <property type="entry name" value="HD_GYP"/>
    <property type="match status" value="1"/>
</dbReference>
<sequence length="62" mass="6948">MTDSEWEVMRTHPDKGYRIVSMMSGMQDAAEIILSHEERFDGSGYPRGLSGEATSWEPACLP</sequence>
<reference evidence="2" key="1">
    <citation type="submission" date="2021-04" db="EMBL/GenBank/DDBJ databases">
        <authorList>
            <person name="Hornung B."/>
        </authorList>
    </citation>
    <scope>NUCLEOTIDE SEQUENCE</scope>
    <source>
        <strain evidence="2">G5G6</strain>
    </source>
</reference>